<organism evidence="2 3">
    <name type="scientific">Stachybotrys elegans</name>
    <dbReference type="NCBI Taxonomy" id="80388"/>
    <lineage>
        <taxon>Eukaryota</taxon>
        <taxon>Fungi</taxon>
        <taxon>Dikarya</taxon>
        <taxon>Ascomycota</taxon>
        <taxon>Pezizomycotina</taxon>
        <taxon>Sordariomycetes</taxon>
        <taxon>Hypocreomycetidae</taxon>
        <taxon>Hypocreales</taxon>
        <taxon>Stachybotryaceae</taxon>
        <taxon>Stachybotrys</taxon>
    </lineage>
</organism>
<dbReference type="AlphaFoldDB" id="A0A8K0WL56"/>
<dbReference type="Proteomes" id="UP000813444">
    <property type="component" value="Unassembled WGS sequence"/>
</dbReference>
<name>A0A8K0WL56_9HYPO</name>
<proteinExistence type="predicted"/>
<reference evidence="2" key="1">
    <citation type="journal article" date="2021" name="Nat. Commun.">
        <title>Genetic determinants of endophytism in the Arabidopsis root mycobiome.</title>
        <authorList>
            <person name="Mesny F."/>
            <person name="Miyauchi S."/>
            <person name="Thiergart T."/>
            <person name="Pickel B."/>
            <person name="Atanasova L."/>
            <person name="Karlsson M."/>
            <person name="Huettel B."/>
            <person name="Barry K.W."/>
            <person name="Haridas S."/>
            <person name="Chen C."/>
            <person name="Bauer D."/>
            <person name="Andreopoulos W."/>
            <person name="Pangilinan J."/>
            <person name="LaButti K."/>
            <person name="Riley R."/>
            <person name="Lipzen A."/>
            <person name="Clum A."/>
            <person name="Drula E."/>
            <person name="Henrissat B."/>
            <person name="Kohler A."/>
            <person name="Grigoriev I.V."/>
            <person name="Martin F.M."/>
            <person name="Hacquard S."/>
        </authorList>
    </citation>
    <scope>NUCLEOTIDE SEQUENCE</scope>
    <source>
        <strain evidence="2">MPI-CAGE-CH-0235</strain>
    </source>
</reference>
<feature type="region of interest" description="Disordered" evidence="1">
    <location>
        <begin position="285"/>
        <end position="316"/>
    </location>
</feature>
<evidence type="ECO:0000313" key="3">
    <source>
        <dbReference type="Proteomes" id="UP000813444"/>
    </source>
</evidence>
<accession>A0A8K0WL56</accession>
<evidence type="ECO:0000256" key="1">
    <source>
        <dbReference type="SAM" id="MobiDB-lite"/>
    </source>
</evidence>
<sequence length="316" mass="35782">MDAQTRRLVHRESCPWHQFLAEVREERLWLQKLYGFPASCPEEQGLGWDVKAAAAVKVDWTLQGIWRNEWDLFGTDQELWRWKHEEKDSSFSFSPFEKQASRPFARFCNQVQKACERQLELMKRYTLPDGTILRLDLGSAMQFGQCLKVPANINTDASAEVRSRWIDRGIWDDAWGILPGMAWKHEEEPAVVNALPAAMPMVPSSSSGSSTTATFGQPLEQETPLPTAGQWCAGFPQSEFGVQDIQQQQQQHHHQEEEEEVPQQLTPQPVVSSALHGMTAFVSEDTPLQEQTPAASTAPTPGPGAWMQEYDQGVYR</sequence>
<dbReference type="EMBL" id="JAGPNK010000020">
    <property type="protein sequence ID" value="KAH7304964.1"/>
    <property type="molecule type" value="Genomic_DNA"/>
</dbReference>
<dbReference type="OrthoDB" id="5401786at2759"/>
<comment type="caution">
    <text evidence="2">The sequence shown here is derived from an EMBL/GenBank/DDBJ whole genome shotgun (WGS) entry which is preliminary data.</text>
</comment>
<protein>
    <submittedName>
        <fullName evidence="2">Uncharacterized protein</fullName>
    </submittedName>
</protein>
<keyword evidence="3" id="KW-1185">Reference proteome</keyword>
<evidence type="ECO:0000313" key="2">
    <source>
        <dbReference type="EMBL" id="KAH7304964.1"/>
    </source>
</evidence>
<gene>
    <name evidence="2" type="ORF">B0I35DRAFT_444528</name>
</gene>
<feature type="compositionally biased region" description="Low complexity" evidence="1">
    <location>
        <begin position="292"/>
        <end position="305"/>
    </location>
</feature>
<feature type="region of interest" description="Disordered" evidence="1">
    <location>
        <begin position="203"/>
        <end position="267"/>
    </location>
</feature>